<evidence type="ECO:0000256" key="2">
    <source>
        <dbReference type="ARBA" id="ARBA00010271"/>
    </source>
</evidence>
<dbReference type="Proteomes" id="UP000077755">
    <property type="component" value="Chromosome 7"/>
</dbReference>
<dbReference type="EMBL" id="LNRQ01000007">
    <property type="protein sequence ID" value="KZM87572.1"/>
    <property type="molecule type" value="Genomic_DNA"/>
</dbReference>
<dbReference type="KEGG" id="dcr:108193533"/>
<keyword evidence="11" id="KW-1185">Reference proteome</keyword>
<dbReference type="OMA" id="SKQNFTH"/>
<keyword evidence="7" id="KW-0472">Membrane</keyword>
<evidence type="ECO:0000313" key="10">
    <source>
        <dbReference type="EMBL" id="WOH08928.1"/>
    </source>
</evidence>
<evidence type="ECO:0000259" key="8">
    <source>
        <dbReference type="Pfam" id="PF03016"/>
    </source>
</evidence>
<proteinExistence type="inferred from homology"/>
<keyword evidence="7" id="KW-0812">Transmembrane</keyword>
<evidence type="ECO:0000256" key="6">
    <source>
        <dbReference type="SAM" id="MobiDB-lite"/>
    </source>
</evidence>
<evidence type="ECO:0000256" key="7">
    <source>
        <dbReference type="SAM" id="Phobius"/>
    </source>
</evidence>
<keyword evidence="3" id="KW-0808">Transferase</keyword>
<gene>
    <name evidence="9" type="ORF">DCAR_024699</name>
    <name evidence="10" type="ORF">DCAR_0728379</name>
</gene>
<feature type="region of interest" description="Disordered" evidence="6">
    <location>
        <begin position="106"/>
        <end position="132"/>
    </location>
</feature>
<dbReference type="EMBL" id="CP093349">
    <property type="protein sequence ID" value="WOH08928.1"/>
    <property type="molecule type" value="Genomic_DNA"/>
</dbReference>
<evidence type="ECO:0000256" key="5">
    <source>
        <dbReference type="ARBA" id="ARBA00023034"/>
    </source>
</evidence>
<feature type="transmembrane region" description="Helical" evidence="7">
    <location>
        <begin position="12"/>
        <end position="33"/>
    </location>
</feature>
<dbReference type="GO" id="GO:0016757">
    <property type="term" value="F:glycosyltransferase activity"/>
    <property type="evidence" value="ECO:0007669"/>
    <property type="project" value="UniProtKB-KW"/>
</dbReference>
<organism evidence="9">
    <name type="scientific">Daucus carota subsp. sativus</name>
    <name type="common">Carrot</name>
    <dbReference type="NCBI Taxonomy" id="79200"/>
    <lineage>
        <taxon>Eukaryota</taxon>
        <taxon>Viridiplantae</taxon>
        <taxon>Streptophyta</taxon>
        <taxon>Embryophyta</taxon>
        <taxon>Tracheophyta</taxon>
        <taxon>Spermatophyta</taxon>
        <taxon>Magnoliopsida</taxon>
        <taxon>eudicotyledons</taxon>
        <taxon>Gunneridae</taxon>
        <taxon>Pentapetalae</taxon>
        <taxon>asterids</taxon>
        <taxon>campanulids</taxon>
        <taxon>Apiales</taxon>
        <taxon>Apiaceae</taxon>
        <taxon>Apioideae</taxon>
        <taxon>Scandiceae</taxon>
        <taxon>Daucinae</taxon>
        <taxon>Daucus</taxon>
        <taxon>Daucus sect. Daucus</taxon>
    </lineage>
</organism>
<dbReference type="OrthoDB" id="1924787at2759"/>
<feature type="domain" description="Exostosin GT47" evidence="8">
    <location>
        <begin position="269"/>
        <end position="549"/>
    </location>
</feature>
<reference evidence="9" key="1">
    <citation type="journal article" date="2016" name="Nat. Genet.">
        <title>A high-quality carrot genome assembly provides new insights into carotenoid accumulation and asterid genome evolution.</title>
        <authorList>
            <person name="Iorizzo M."/>
            <person name="Ellison S."/>
            <person name="Senalik D."/>
            <person name="Zeng P."/>
            <person name="Satapoomin P."/>
            <person name="Huang J."/>
            <person name="Bowman M."/>
            <person name="Iovene M."/>
            <person name="Sanseverino W."/>
            <person name="Cavagnaro P."/>
            <person name="Yildiz M."/>
            <person name="Macko-Podgorni A."/>
            <person name="Moranska E."/>
            <person name="Grzebelus E."/>
            <person name="Grzebelus D."/>
            <person name="Ashrafi H."/>
            <person name="Zheng Z."/>
            <person name="Cheng S."/>
            <person name="Spooner D."/>
            <person name="Van Deynze A."/>
            <person name="Simon P."/>
        </authorList>
    </citation>
    <scope>NUCLEOTIDE SEQUENCE [LARGE SCALE GENOMIC DNA]</scope>
    <source>
        <tissue evidence="9">Leaf</tissue>
    </source>
</reference>
<dbReference type="GO" id="GO:0000139">
    <property type="term" value="C:Golgi membrane"/>
    <property type="evidence" value="ECO:0007669"/>
    <property type="project" value="UniProtKB-SubCell"/>
</dbReference>
<evidence type="ECO:0000313" key="9">
    <source>
        <dbReference type="EMBL" id="KZM87572.1"/>
    </source>
</evidence>
<evidence type="ECO:0000313" key="11">
    <source>
        <dbReference type="Proteomes" id="UP000077755"/>
    </source>
</evidence>
<dbReference type="InterPro" id="IPR040911">
    <property type="entry name" value="Exostosin_GT47"/>
</dbReference>
<protein>
    <recommendedName>
        <fullName evidence="8">Exostosin GT47 domain-containing protein</fullName>
    </recommendedName>
</protein>
<evidence type="ECO:0000256" key="1">
    <source>
        <dbReference type="ARBA" id="ARBA00004323"/>
    </source>
</evidence>
<dbReference type="STRING" id="79200.A0A161ZKE2"/>
<keyword evidence="3" id="KW-0328">Glycosyltransferase</keyword>
<keyword evidence="5" id="KW-0333">Golgi apparatus</keyword>
<dbReference type="Pfam" id="PF03016">
    <property type="entry name" value="Exostosin_GT47"/>
    <property type="match status" value="1"/>
</dbReference>
<dbReference type="InterPro" id="IPR004263">
    <property type="entry name" value="Exostosin"/>
</dbReference>
<evidence type="ECO:0000256" key="3">
    <source>
        <dbReference type="ARBA" id="ARBA00022676"/>
    </source>
</evidence>
<sequence>MTKLCQVKIHKLLLIPVIIVALVVVFQVINFPYRNNILVVSKESNFSRAIELSSSPAVNEGVGSTRIVPNLDEDTMYKSEAIHLDTSDDEAMPHLSRAGEIMMKSERRDKSSTMRHVRNADNSSTNGNEMSLNTDNILKSDFTFPQDDDHHNSSPLSAEWDLSNHSLGTQHKSLKSVTLRNKAMVALHTSGRNHLNKAIPIENMTASWLQLSSAATSSNRVHWSSPRDRELQYARLQIKNAPEKRNLPDLQSSVFQNVSMFKRSYDLMEQTLKVYVYNEGDKPIFHDPKMRGIYASEGWFMSLMKKSKPFVVRDPRKAHLFYLPFSSKMLRISILEQNQSSQTGNIFLMNYINLIAKKYRFWNRTNGADHFLVACHDWAPKLTRNHMGNCIRALCNSNLGSGFKIGKDVSLPVTYIRTTRDPQRDIGGNPPLERPILAFFAGSMHGYLRPILLQYWNNREPDMIISGPMNRSIEGKGRYRKLMKNSKYCICARGYEVHTPRLIESIFYECVPVIISDNYVPPFLEVLKWETFSVFVLEKDIPNLRNILLSISEEKYLAMQQRVKMVQQHFLWHKQPVKYDLFHMILHSVWYNRIFQLKST</sequence>
<dbReference type="PANTHER" id="PTHR11062:SF77">
    <property type="entry name" value="GLYCOSYLTRANSFERASE FAMILY EXOSTOSIN PROTEIN"/>
    <property type="match status" value="1"/>
</dbReference>
<keyword evidence="4" id="KW-0735">Signal-anchor</keyword>
<feature type="compositionally biased region" description="Polar residues" evidence="6">
    <location>
        <begin position="120"/>
        <end position="132"/>
    </location>
</feature>
<keyword evidence="7" id="KW-1133">Transmembrane helix</keyword>
<comment type="similarity">
    <text evidence="2">Belongs to the glycosyltransferase 47 family.</text>
</comment>
<dbReference type="PANTHER" id="PTHR11062">
    <property type="entry name" value="EXOSTOSIN HEPARAN SULFATE GLYCOSYLTRANSFERASE -RELATED"/>
    <property type="match status" value="1"/>
</dbReference>
<evidence type="ECO:0000256" key="4">
    <source>
        <dbReference type="ARBA" id="ARBA00022968"/>
    </source>
</evidence>
<dbReference type="AlphaFoldDB" id="A0A161ZKE2"/>
<name>A0A161ZKE2_DAUCS</name>
<dbReference type="Gramene" id="KZM87572">
    <property type="protein sequence ID" value="KZM87572"/>
    <property type="gene ID" value="DCAR_024699"/>
</dbReference>
<accession>A0A161ZKE2</accession>
<comment type="subcellular location">
    <subcellularLocation>
        <location evidence="1">Golgi apparatus membrane</location>
        <topology evidence="1">Single-pass type II membrane protein</topology>
    </subcellularLocation>
</comment>
<reference evidence="10" key="2">
    <citation type="submission" date="2022-03" db="EMBL/GenBank/DDBJ databases">
        <title>Draft title - Genomic analysis of global carrot germplasm unveils the trajectory of domestication and the origin of high carotenoid orange carrot.</title>
        <authorList>
            <person name="Iorizzo M."/>
            <person name="Ellison S."/>
            <person name="Senalik D."/>
            <person name="Macko-Podgorni A."/>
            <person name="Grzebelus D."/>
            <person name="Bostan H."/>
            <person name="Rolling W."/>
            <person name="Curaba J."/>
            <person name="Simon P."/>
        </authorList>
    </citation>
    <scope>NUCLEOTIDE SEQUENCE</scope>
    <source>
        <tissue evidence="10">Leaf</tissue>
    </source>
</reference>